<evidence type="ECO:0000256" key="1">
    <source>
        <dbReference type="ARBA" id="ARBA00012552"/>
    </source>
</evidence>
<protein>
    <recommendedName>
        <fullName evidence="1">RNA helicase</fullName>
        <ecNumber evidence="1">3.6.4.13</ecNumber>
    </recommendedName>
</protein>
<feature type="domain" description="Helicase ATP-binding" evidence="10">
    <location>
        <begin position="17"/>
        <end position="166"/>
    </location>
</feature>
<dbReference type="Pfam" id="PF21010">
    <property type="entry name" value="HA2_C"/>
    <property type="match status" value="1"/>
</dbReference>
<dbReference type="Gene3D" id="1.20.120.1080">
    <property type="match status" value="1"/>
</dbReference>
<organism evidence="12 13">
    <name type="scientific">Linum tenue</name>
    <dbReference type="NCBI Taxonomy" id="586396"/>
    <lineage>
        <taxon>Eukaryota</taxon>
        <taxon>Viridiplantae</taxon>
        <taxon>Streptophyta</taxon>
        <taxon>Embryophyta</taxon>
        <taxon>Tracheophyta</taxon>
        <taxon>Spermatophyta</taxon>
        <taxon>Magnoliopsida</taxon>
        <taxon>eudicotyledons</taxon>
        <taxon>Gunneridae</taxon>
        <taxon>Pentapetalae</taxon>
        <taxon>rosids</taxon>
        <taxon>fabids</taxon>
        <taxon>Malpighiales</taxon>
        <taxon>Linaceae</taxon>
        <taxon>Linum</taxon>
    </lineage>
</organism>
<evidence type="ECO:0000256" key="3">
    <source>
        <dbReference type="ARBA" id="ARBA00022728"/>
    </source>
</evidence>
<dbReference type="SMART" id="SM00487">
    <property type="entry name" value="DEXDc"/>
    <property type="match status" value="1"/>
</dbReference>
<reference evidence="12" key="1">
    <citation type="submission" date="2022-08" db="EMBL/GenBank/DDBJ databases">
        <authorList>
            <person name="Gutierrez-Valencia J."/>
        </authorList>
    </citation>
    <scope>NUCLEOTIDE SEQUENCE</scope>
</reference>
<keyword evidence="3" id="KW-0747">Spliceosome</keyword>
<evidence type="ECO:0000259" key="11">
    <source>
        <dbReference type="PROSITE" id="PS51194"/>
    </source>
</evidence>
<keyword evidence="7" id="KW-0067">ATP-binding</keyword>
<dbReference type="PROSITE" id="PS51192">
    <property type="entry name" value="HELICASE_ATP_BIND_1"/>
    <property type="match status" value="1"/>
</dbReference>
<evidence type="ECO:0000256" key="2">
    <source>
        <dbReference type="ARBA" id="ARBA00022664"/>
    </source>
</evidence>
<evidence type="ECO:0000313" key="13">
    <source>
        <dbReference type="Proteomes" id="UP001154282"/>
    </source>
</evidence>
<evidence type="ECO:0000256" key="7">
    <source>
        <dbReference type="ARBA" id="ARBA00022840"/>
    </source>
</evidence>
<keyword evidence="2" id="KW-0507">mRNA processing</keyword>
<dbReference type="InterPro" id="IPR027417">
    <property type="entry name" value="P-loop_NTPase"/>
</dbReference>
<dbReference type="PROSITE" id="PS51194">
    <property type="entry name" value="HELICASE_CTER"/>
    <property type="match status" value="1"/>
</dbReference>
<evidence type="ECO:0000256" key="6">
    <source>
        <dbReference type="ARBA" id="ARBA00022806"/>
    </source>
</evidence>
<dbReference type="Pfam" id="PF13401">
    <property type="entry name" value="AAA_22"/>
    <property type="match status" value="1"/>
</dbReference>
<dbReference type="SMART" id="SM00847">
    <property type="entry name" value="HA2"/>
    <property type="match status" value="1"/>
</dbReference>
<dbReference type="CDD" id="cd18791">
    <property type="entry name" value="SF2_C_RHA"/>
    <property type="match status" value="1"/>
</dbReference>
<dbReference type="GO" id="GO:0008380">
    <property type="term" value="P:RNA splicing"/>
    <property type="evidence" value="ECO:0007669"/>
    <property type="project" value="UniProtKB-KW"/>
</dbReference>
<evidence type="ECO:0000256" key="4">
    <source>
        <dbReference type="ARBA" id="ARBA00022741"/>
    </source>
</evidence>
<keyword evidence="13" id="KW-1185">Reference proteome</keyword>
<gene>
    <name evidence="12" type="ORF">LITE_LOCUS26959</name>
</gene>
<feature type="domain" description="Helicase C-terminal" evidence="11">
    <location>
        <begin position="209"/>
        <end position="394"/>
    </location>
</feature>
<comment type="caution">
    <text evidence="12">The sequence shown here is derived from an EMBL/GenBank/DDBJ whole genome shotgun (WGS) entry which is preliminary data.</text>
</comment>
<dbReference type="SMART" id="SM00382">
    <property type="entry name" value="AAA"/>
    <property type="match status" value="1"/>
</dbReference>
<evidence type="ECO:0000259" key="10">
    <source>
        <dbReference type="PROSITE" id="PS51192"/>
    </source>
</evidence>
<accession>A0AAV0M5L0</accession>
<evidence type="ECO:0000256" key="5">
    <source>
        <dbReference type="ARBA" id="ARBA00022801"/>
    </source>
</evidence>
<keyword evidence="8" id="KW-0508">mRNA splicing</keyword>
<dbReference type="InterPro" id="IPR003593">
    <property type="entry name" value="AAA+_ATPase"/>
</dbReference>
<keyword evidence="4" id="KW-0547">Nucleotide-binding</keyword>
<name>A0AAV0M5L0_9ROSI</name>
<comment type="catalytic activity">
    <reaction evidence="9">
        <text>ATP + H2O = ADP + phosphate + H(+)</text>
        <dbReference type="Rhea" id="RHEA:13065"/>
        <dbReference type="ChEBI" id="CHEBI:15377"/>
        <dbReference type="ChEBI" id="CHEBI:15378"/>
        <dbReference type="ChEBI" id="CHEBI:30616"/>
        <dbReference type="ChEBI" id="CHEBI:43474"/>
        <dbReference type="ChEBI" id="CHEBI:456216"/>
        <dbReference type="EC" id="3.6.4.13"/>
    </reaction>
</comment>
<dbReference type="AlphaFoldDB" id="A0AAV0M5L0"/>
<dbReference type="GO" id="GO:0005681">
    <property type="term" value="C:spliceosomal complex"/>
    <property type="evidence" value="ECO:0007669"/>
    <property type="project" value="UniProtKB-KW"/>
</dbReference>
<dbReference type="EMBL" id="CAMGYJ010000007">
    <property type="protein sequence ID" value="CAI0441650.1"/>
    <property type="molecule type" value="Genomic_DNA"/>
</dbReference>
<evidence type="ECO:0000256" key="9">
    <source>
        <dbReference type="ARBA" id="ARBA00047984"/>
    </source>
</evidence>
<dbReference type="InterPro" id="IPR049945">
    <property type="entry name" value="AAA_22"/>
</dbReference>
<dbReference type="Gene3D" id="3.40.50.300">
    <property type="entry name" value="P-loop containing nucleotide triphosphate hydrolases"/>
    <property type="match status" value="2"/>
</dbReference>
<dbReference type="InterPro" id="IPR001650">
    <property type="entry name" value="Helicase_C-like"/>
</dbReference>
<dbReference type="SUPFAM" id="SSF52540">
    <property type="entry name" value="P-loop containing nucleoside triphosphate hydrolases"/>
    <property type="match status" value="1"/>
</dbReference>
<dbReference type="PANTHER" id="PTHR18934">
    <property type="entry name" value="ATP-DEPENDENT RNA HELICASE"/>
    <property type="match status" value="1"/>
</dbReference>
<dbReference type="PANTHER" id="PTHR18934:SF109">
    <property type="entry name" value="ATP-DEPENDENT RNA HELICASE DHX15 HOMOLOG"/>
    <property type="match status" value="1"/>
</dbReference>
<dbReference type="Pfam" id="PF04408">
    <property type="entry name" value="WHD_HA2"/>
    <property type="match status" value="1"/>
</dbReference>
<sequence length="473" mass="52736">MDQFPSSSFVVRTERSLLGKERLQFIILVGQTGSGKTTQIPQFVLEAVKTSDKRHRMMVACTQPCPVAAISAAQRVAEEMNVAVGEEVGYSICFEDNVSRSKTVLKYLTDGMLLREAMADPLWDRYRVIIVDEAHERTLATEVLLGYLRKVLRRRPDLKLVIMTASTVEVEAEFQDYFDGAAVMKVLSVHHPVDVLYTMAPECDYLEATIRTVVEIHKQKRPGDILAFLTSEEEMEEACHGISAEIGKLGDEFGPVEIVPLHSTLPPAAMSLQKIFEPAPPAGRKIVVSTNTGETSLSIDGIVYVIDPGFAEQKSYDPRVGVECLSVSPISMDRADMRASLAGRTAPGKCYRLYTERSYNQDRRARTEPEILRALELLSDLGALDGKGNLTRLGNIMSEFPLDPRMAKMLVVSPCFNCSKAILSICAMLSVRDCFRKADDEEARARFVDTDGDHLTLLKIYKAFEHNILRVDY</sequence>
<evidence type="ECO:0000256" key="8">
    <source>
        <dbReference type="ARBA" id="ARBA00023187"/>
    </source>
</evidence>
<dbReference type="GO" id="GO:0003724">
    <property type="term" value="F:RNA helicase activity"/>
    <property type="evidence" value="ECO:0007669"/>
    <property type="project" value="UniProtKB-EC"/>
</dbReference>
<dbReference type="InterPro" id="IPR048333">
    <property type="entry name" value="HA2_WH"/>
</dbReference>
<proteinExistence type="predicted"/>
<dbReference type="GO" id="GO:0003723">
    <property type="term" value="F:RNA binding"/>
    <property type="evidence" value="ECO:0007669"/>
    <property type="project" value="TreeGrafter"/>
</dbReference>
<dbReference type="Proteomes" id="UP001154282">
    <property type="component" value="Unassembled WGS sequence"/>
</dbReference>
<dbReference type="GO" id="GO:0006397">
    <property type="term" value="P:mRNA processing"/>
    <property type="evidence" value="ECO:0007669"/>
    <property type="project" value="UniProtKB-KW"/>
</dbReference>
<dbReference type="GO" id="GO:0005524">
    <property type="term" value="F:ATP binding"/>
    <property type="evidence" value="ECO:0007669"/>
    <property type="project" value="UniProtKB-KW"/>
</dbReference>
<dbReference type="InterPro" id="IPR014001">
    <property type="entry name" value="Helicase_ATP-bd"/>
</dbReference>
<dbReference type="InterPro" id="IPR007502">
    <property type="entry name" value="Helicase-assoc_dom"/>
</dbReference>
<dbReference type="EC" id="3.6.4.13" evidence="1"/>
<keyword evidence="6" id="KW-0347">Helicase</keyword>
<dbReference type="GO" id="GO:0016887">
    <property type="term" value="F:ATP hydrolysis activity"/>
    <property type="evidence" value="ECO:0007669"/>
    <property type="project" value="InterPro"/>
</dbReference>
<keyword evidence="5" id="KW-0378">Hydrolase</keyword>
<evidence type="ECO:0000313" key="12">
    <source>
        <dbReference type="EMBL" id="CAI0441650.1"/>
    </source>
</evidence>